<dbReference type="PROSITE" id="PS01358">
    <property type="entry name" value="ZF_RANBP2_1"/>
    <property type="match status" value="1"/>
</dbReference>
<feature type="domain" description="Tyrosine-protein phosphatase" evidence="9">
    <location>
        <begin position="83"/>
        <end position="245"/>
    </location>
</feature>
<dbReference type="SUPFAM" id="SSF52799">
    <property type="entry name" value="(Phosphotyrosine protein) phosphatases II"/>
    <property type="match status" value="1"/>
</dbReference>
<evidence type="ECO:0000256" key="1">
    <source>
        <dbReference type="ARBA" id="ARBA00008601"/>
    </source>
</evidence>
<evidence type="ECO:0000259" key="11">
    <source>
        <dbReference type="PROSITE" id="PS50199"/>
    </source>
</evidence>
<evidence type="ECO:0000256" key="8">
    <source>
        <dbReference type="PROSITE-ProRule" id="PRU00322"/>
    </source>
</evidence>
<dbReference type="InterPro" id="IPR036443">
    <property type="entry name" value="Znf_RanBP2_sf"/>
</dbReference>
<protein>
    <recommendedName>
        <fullName evidence="2">protein-tyrosine-phosphatase</fullName>
        <ecNumber evidence="2">3.1.3.48</ecNumber>
    </recommendedName>
</protein>
<dbReference type="InterPro" id="IPR020422">
    <property type="entry name" value="TYR_PHOSPHATASE_DUAL_dom"/>
</dbReference>
<keyword evidence="7" id="KW-0904">Protein phosphatase</keyword>
<dbReference type="GO" id="GO:0004725">
    <property type="term" value="F:protein tyrosine phosphatase activity"/>
    <property type="evidence" value="ECO:0007669"/>
    <property type="project" value="UniProtKB-EC"/>
</dbReference>
<dbReference type="InterPro" id="IPR000340">
    <property type="entry name" value="Dual-sp_phosphatase_cat-dom"/>
</dbReference>
<evidence type="ECO:0000256" key="2">
    <source>
        <dbReference type="ARBA" id="ARBA00013064"/>
    </source>
</evidence>
<dbReference type="Gene3D" id="3.90.190.10">
    <property type="entry name" value="Protein tyrosine phosphatase superfamily"/>
    <property type="match status" value="1"/>
</dbReference>
<comment type="similarity">
    <text evidence="1">Belongs to the protein-tyrosine phosphatase family. Non-receptor class dual specificity subfamily.</text>
</comment>
<keyword evidence="4 8" id="KW-0863">Zinc-finger</keyword>
<keyword evidence="5" id="KW-0378">Hydrolase</keyword>
<sequence>MSSSNEEKENVVDKWTCPGCTFVNKASSLNCEICNTSLEYFEKCERAKHDKIAEISKELEDKSIVGFFYPYPNMKGCNSGASAVSEIIEGSLYLSGSFIATMGDASESDSSKKSSFIVANGIQCLLNCAGNDVSVDSDKYKKEFGMEVHIFNGLNDTSKDSKVLEKLLPETIELITKKIQVKHKVLLHCSAGVSRSATICIAFVMKFFNWTLCQAFTHVRSKRSFVYPNLGFWSSLLQLDYSLHRSHSVPVAALGLHIENLGKIEPMDS</sequence>
<dbReference type="PROSITE" id="PS50054">
    <property type="entry name" value="TYR_PHOSPHATASE_DUAL"/>
    <property type="match status" value="1"/>
</dbReference>
<feature type="domain" description="RanBP2-type" evidence="11">
    <location>
        <begin position="8"/>
        <end position="40"/>
    </location>
</feature>
<dbReference type="PANTHER" id="PTHR10159:SF519">
    <property type="entry name" value="DUAL SPECIFICITY PROTEIN PHOSPHATASE MPK3"/>
    <property type="match status" value="1"/>
</dbReference>
<comment type="caution">
    <text evidence="12">The sequence shown here is derived from an EMBL/GenBank/DDBJ whole genome shotgun (WGS) entry which is preliminary data.</text>
</comment>
<dbReference type="Gene3D" id="2.30.30.380">
    <property type="entry name" value="Zn-finger domain of Sec23/24"/>
    <property type="match status" value="1"/>
</dbReference>
<keyword evidence="13" id="KW-1185">Reference proteome</keyword>
<dbReference type="InterPro" id="IPR001876">
    <property type="entry name" value="Znf_RanBP2"/>
</dbReference>
<dbReference type="SMART" id="SM00195">
    <property type="entry name" value="DSPc"/>
    <property type="match status" value="1"/>
</dbReference>
<evidence type="ECO:0000256" key="5">
    <source>
        <dbReference type="ARBA" id="ARBA00022801"/>
    </source>
</evidence>
<dbReference type="PANTHER" id="PTHR10159">
    <property type="entry name" value="DUAL SPECIFICITY PROTEIN PHOSPHATASE"/>
    <property type="match status" value="1"/>
</dbReference>
<dbReference type="InterPro" id="IPR000387">
    <property type="entry name" value="Tyr_Pase_dom"/>
</dbReference>
<dbReference type="GO" id="GO:0005737">
    <property type="term" value="C:cytoplasm"/>
    <property type="evidence" value="ECO:0007669"/>
    <property type="project" value="TreeGrafter"/>
</dbReference>
<dbReference type="PROSITE" id="PS50056">
    <property type="entry name" value="TYR_PHOSPHATASE_2"/>
    <property type="match status" value="1"/>
</dbReference>
<accession>X6N9B1</accession>
<dbReference type="GO" id="GO:0008270">
    <property type="term" value="F:zinc ion binding"/>
    <property type="evidence" value="ECO:0007669"/>
    <property type="project" value="UniProtKB-KW"/>
</dbReference>
<evidence type="ECO:0000256" key="4">
    <source>
        <dbReference type="ARBA" id="ARBA00022771"/>
    </source>
</evidence>
<reference evidence="12 13" key="1">
    <citation type="journal article" date="2013" name="Curr. Biol.">
        <title>The Genome of the Foraminiferan Reticulomyxa filosa.</title>
        <authorList>
            <person name="Glockner G."/>
            <person name="Hulsmann N."/>
            <person name="Schleicher M."/>
            <person name="Noegel A.A."/>
            <person name="Eichinger L."/>
            <person name="Gallinger C."/>
            <person name="Pawlowski J."/>
            <person name="Sierra R."/>
            <person name="Euteneuer U."/>
            <person name="Pillet L."/>
            <person name="Moustafa A."/>
            <person name="Platzer M."/>
            <person name="Groth M."/>
            <person name="Szafranski K."/>
            <person name="Schliwa M."/>
        </authorList>
    </citation>
    <scope>NUCLEOTIDE SEQUENCE [LARGE SCALE GENOMIC DNA]</scope>
</reference>
<evidence type="ECO:0000259" key="10">
    <source>
        <dbReference type="PROSITE" id="PS50056"/>
    </source>
</evidence>
<dbReference type="SUPFAM" id="SSF90209">
    <property type="entry name" value="Ran binding protein zinc finger-like"/>
    <property type="match status" value="1"/>
</dbReference>
<dbReference type="CDD" id="cd14498">
    <property type="entry name" value="DSP"/>
    <property type="match status" value="1"/>
</dbReference>
<evidence type="ECO:0000256" key="6">
    <source>
        <dbReference type="ARBA" id="ARBA00022833"/>
    </source>
</evidence>
<dbReference type="GO" id="GO:0043409">
    <property type="term" value="P:negative regulation of MAPK cascade"/>
    <property type="evidence" value="ECO:0007669"/>
    <property type="project" value="TreeGrafter"/>
</dbReference>
<feature type="domain" description="Tyrosine specific protein phosphatases" evidence="10">
    <location>
        <begin position="166"/>
        <end position="223"/>
    </location>
</feature>
<keyword evidence="3" id="KW-0479">Metal-binding</keyword>
<keyword evidence="6" id="KW-0862">Zinc</keyword>
<name>X6N9B1_RETFI</name>
<gene>
    <name evidence="12" type="ORF">RFI_15342</name>
</gene>
<dbReference type="Proteomes" id="UP000023152">
    <property type="component" value="Unassembled WGS sequence"/>
</dbReference>
<dbReference type="EC" id="3.1.3.48" evidence="2"/>
<dbReference type="OrthoDB" id="426001at2759"/>
<organism evidence="12 13">
    <name type="scientific">Reticulomyxa filosa</name>
    <dbReference type="NCBI Taxonomy" id="46433"/>
    <lineage>
        <taxon>Eukaryota</taxon>
        <taxon>Sar</taxon>
        <taxon>Rhizaria</taxon>
        <taxon>Retaria</taxon>
        <taxon>Foraminifera</taxon>
        <taxon>Monothalamids</taxon>
        <taxon>Reticulomyxidae</taxon>
        <taxon>Reticulomyxa</taxon>
    </lineage>
</organism>
<evidence type="ECO:0000259" key="9">
    <source>
        <dbReference type="PROSITE" id="PS50054"/>
    </source>
</evidence>
<dbReference type="SMART" id="SM00547">
    <property type="entry name" value="ZnF_RBZ"/>
    <property type="match status" value="1"/>
</dbReference>
<dbReference type="InterPro" id="IPR029021">
    <property type="entry name" value="Prot-tyrosine_phosphatase-like"/>
</dbReference>
<dbReference type="AlphaFoldDB" id="X6N9B1"/>
<dbReference type="Pfam" id="PF00782">
    <property type="entry name" value="DSPc"/>
    <property type="match status" value="1"/>
</dbReference>
<dbReference type="InterPro" id="IPR016130">
    <property type="entry name" value="Tyr_Pase_AS"/>
</dbReference>
<evidence type="ECO:0000313" key="12">
    <source>
        <dbReference type="EMBL" id="ETO21862.1"/>
    </source>
</evidence>
<dbReference type="PROSITE" id="PS50199">
    <property type="entry name" value="ZF_RANBP2_2"/>
    <property type="match status" value="1"/>
</dbReference>
<dbReference type="EMBL" id="ASPP01011237">
    <property type="protein sequence ID" value="ETO21862.1"/>
    <property type="molecule type" value="Genomic_DNA"/>
</dbReference>
<dbReference type="PROSITE" id="PS00383">
    <property type="entry name" value="TYR_PHOSPHATASE_1"/>
    <property type="match status" value="1"/>
</dbReference>
<evidence type="ECO:0000313" key="13">
    <source>
        <dbReference type="Proteomes" id="UP000023152"/>
    </source>
</evidence>
<dbReference type="OMA" id="MKGCNSG"/>
<evidence type="ECO:0000256" key="7">
    <source>
        <dbReference type="ARBA" id="ARBA00022912"/>
    </source>
</evidence>
<evidence type="ECO:0000256" key="3">
    <source>
        <dbReference type="ARBA" id="ARBA00022723"/>
    </source>
</evidence>
<proteinExistence type="inferred from homology"/>